<dbReference type="PANTHER" id="PTHR48100:SF62">
    <property type="entry name" value="GLUCOSYL-3-PHOSPHOGLYCERATE PHOSPHATASE"/>
    <property type="match status" value="1"/>
</dbReference>
<name>A0ABS8PLZ9_9PSEU</name>
<sequence length="208" mass="22533">MTDPGVITRVVLLRHGRTTWNAERRMQGRLDPPLDGTGEAQAVEVAPAVAAFKPVVLVCSDQARALQTAITVGEECGLEPRKEPRLRETDVGQWQGLVDTEVEAGWPGGLDRWRSEPAFAPPDGESRVDVAERALPVLRELAGSPEPFAVGDTAVLVAHGGTIGALTCSFLGWPVEHWASLAPLGNCRWSVLEFRIDRWRLAQWGAGA</sequence>
<dbReference type="SMART" id="SM00855">
    <property type="entry name" value="PGAM"/>
    <property type="match status" value="1"/>
</dbReference>
<evidence type="ECO:0000313" key="2">
    <source>
        <dbReference type="Proteomes" id="UP001199469"/>
    </source>
</evidence>
<dbReference type="RefSeq" id="WP_230740541.1">
    <property type="nucleotide sequence ID" value="NZ_JAJNDB010000010.1"/>
</dbReference>
<dbReference type="InterPro" id="IPR029033">
    <property type="entry name" value="His_PPase_superfam"/>
</dbReference>
<dbReference type="Proteomes" id="UP001199469">
    <property type="component" value="Unassembled WGS sequence"/>
</dbReference>
<protein>
    <submittedName>
        <fullName evidence="1">Histidine phosphatase family protein</fullName>
    </submittedName>
</protein>
<gene>
    <name evidence="1" type="ORF">LQ327_32025</name>
</gene>
<dbReference type="Gene3D" id="3.40.50.1240">
    <property type="entry name" value="Phosphoglycerate mutase-like"/>
    <property type="match status" value="1"/>
</dbReference>
<dbReference type="EMBL" id="JAJNDB010000010">
    <property type="protein sequence ID" value="MCD2198009.1"/>
    <property type="molecule type" value="Genomic_DNA"/>
</dbReference>
<accession>A0ABS8PLZ9</accession>
<proteinExistence type="predicted"/>
<organism evidence="1 2">
    <name type="scientific">Actinomycetospora endophytica</name>
    <dbReference type="NCBI Taxonomy" id="2291215"/>
    <lineage>
        <taxon>Bacteria</taxon>
        <taxon>Bacillati</taxon>
        <taxon>Actinomycetota</taxon>
        <taxon>Actinomycetes</taxon>
        <taxon>Pseudonocardiales</taxon>
        <taxon>Pseudonocardiaceae</taxon>
        <taxon>Actinomycetospora</taxon>
    </lineage>
</organism>
<dbReference type="SUPFAM" id="SSF53254">
    <property type="entry name" value="Phosphoglycerate mutase-like"/>
    <property type="match status" value="1"/>
</dbReference>
<dbReference type="InterPro" id="IPR013078">
    <property type="entry name" value="His_Pase_superF_clade-1"/>
</dbReference>
<keyword evidence="2" id="KW-1185">Reference proteome</keyword>
<reference evidence="1 2" key="1">
    <citation type="submission" date="2021-11" db="EMBL/GenBank/DDBJ databases">
        <title>Draft genome sequence of Actinomycetospora sp. SF1 isolated from the rhizosphere soil.</title>
        <authorList>
            <person name="Duangmal K."/>
            <person name="Chantavorakit T."/>
        </authorList>
    </citation>
    <scope>NUCLEOTIDE SEQUENCE [LARGE SCALE GENOMIC DNA]</scope>
    <source>
        <strain evidence="1 2">TBRC 5722</strain>
    </source>
</reference>
<dbReference type="Pfam" id="PF00300">
    <property type="entry name" value="His_Phos_1"/>
    <property type="match status" value="1"/>
</dbReference>
<comment type="caution">
    <text evidence="1">The sequence shown here is derived from an EMBL/GenBank/DDBJ whole genome shotgun (WGS) entry which is preliminary data.</text>
</comment>
<dbReference type="InterPro" id="IPR050275">
    <property type="entry name" value="PGM_Phosphatase"/>
</dbReference>
<dbReference type="CDD" id="cd07067">
    <property type="entry name" value="HP_PGM_like"/>
    <property type="match status" value="1"/>
</dbReference>
<evidence type="ECO:0000313" key="1">
    <source>
        <dbReference type="EMBL" id="MCD2198009.1"/>
    </source>
</evidence>
<dbReference type="PANTHER" id="PTHR48100">
    <property type="entry name" value="BROAD-SPECIFICITY PHOSPHATASE YOR283W-RELATED"/>
    <property type="match status" value="1"/>
</dbReference>